<protein>
    <submittedName>
        <fullName evidence="2">Uncharacterized protein</fullName>
    </submittedName>
</protein>
<proteinExistence type="predicted"/>
<feature type="region of interest" description="Disordered" evidence="1">
    <location>
        <begin position="1"/>
        <end position="75"/>
    </location>
</feature>
<feature type="compositionally biased region" description="Basic residues" evidence="1">
    <location>
        <begin position="31"/>
        <end position="41"/>
    </location>
</feature>
<organism evidence="2 3">
    <name type="scientific">Saccharomonospora viridis</name>
    <dbReference type="NCBI Taxonomy" id="1852"/>
    <lineage>
        <taxon>Bacteria</taxon>
        <taxon>Bacillati</taxon>
        <taxon>Actinomycetota</taxon>
        <taxon>Actinomycetes</taxon>
        <taxon>Pseudonocardiales</taxon>
        <taxon>Pseudonocardiaceae</taxon>
        <taxon>Saccharomonospora</taxon>
    </lineage>
</organism>
<comment type="caution">
    <text evidence="2">The sequence shown here is derived from an EMBL/GenBank/DDBJ whole genome shotgun (WGS) entry which is preliminary data.</text>
</comment>
<evidence type="ECO:0000256" key="1">
    <source>
        <dbReference type="SAM" id="MobiDB-lite"/>
    </source>
</evidence>
<dbReference type="EMBL" id="JRZE01000006">
    <property type="protein sequence ID" value="KHF43140.1"/>
    <property type="molecule type" value="Genomic_DNA"/>
</dbReference>
<evidence type="ECO:0000313" key="3">
    <source>
        <dbReference type="Proteomes" id="UP000030848"/>
    </source>
</evidence>
<gene>
    <name evidence="2" type="ORF">MINT15_33420</name>
</gene>
<dbReference type="Proteomes" id="UP000030848">
    <property type="component" value="Unassembled WGS sequence"/>
</dbReference>
<evidence type="ECO:0000313" key="2">
    <source>
        <dbReference type="EMBL" id="KHF43140.1"/>
    </source>
</evidence>
<sequence length="75" mass="8158">MRCPCAPDIQDAIGHAIPPPRSARGYPGRRPPIHRRPRRRERPVLTPVSPHGRADTSCRIGPTGAPATFHPACHG</sequence>
<name>A0A837D6B2_9PSEU</name>
<dbReference type="AlphaFoldDB" id="A0A837D6B2"/>
<reference evidence="2 3" key="1">
    <citation type="submission" date="2014-10" db="EMBL/GenBank/DDBJ databases">
        <title>Genome sequence of Micropolyspora internatus JCM3315.</title>
        <authorList>
            <person name="Shin S.-K."/>
            <person name="Yi H."/>
        </authorList>
    </citation>
    <scope>NUCLEOTIDE SEQUENCE [LARGE SCALE GENOMIC DNA]</scope>
    <source>
        <strain evidence="2 3">JCM 3315</strain>
    </source>
</reference>
<accession>A0A837D6B2</accession>